<reference evidence="6 7" key="1">
    <citation type="submission" date="2014-04" db="EMBL/GenBank/DDBJ databases">
        <authorList>
            <consortium name="DOE Joint Genome Institute"/>
            <person name="Kuo A."/>
            <person name="Martino E."/>
            <person name="Perotto S."/>
            <person name="Kohler A."/>
            <person name="Nagy L.G."/>
            <person name="Floudas D."/>
            <person name="Copeland A."/>
            <person name="Barry K.W."/>
            <person name="Cichocki N."/>
            <person name="Veneault-Fourrey C."/>
            <person name="LaButti K."/>
            <person name="Lindquist E.A."/>
            <person name="Lipzen A."/>
            <person name="Lundell T."/>
            <person name="Morin E."/>
            <person name="Murat C."/>
            <person name="Sun H."/>
            <person name="Tunlid A."/>
            <person name="Henrissat B."/>
            <person name="Grigoriev I.V."/>
            <person name="Hibbett D.S."/>
            <person name="Martin F."/>
            <person name="Nordberg H.P."/>
            <person name="Cantor M.N."/>
            <person name="Hua S.X."/>
        </authorList>
    </citation>
    <scope>NUCLEOTIDE SEQUENCE [LARGE SCALE GENOMIC DNA]</scope>
    <source>
        <strain evidence="6 7">Zn</strain>
    </source>
</reference>
<proteinExistence type="inferred from homology"/>
<evidence type="ECO:0000256" key="3">
    <source>
        <dbReference type="ARBA" id="ARBA00022833"/>
    </source>
</evidence>
<dbReference type="HOGENOM" id="CLU_038839_0_0_1"/>
<dbReference type="InterPro" id="IPR011057">
    <property type="entry name" value="Mss4-like_sf"/>
</dbReference>
<dbReference type="EMBL" id="KN832876">
    <property type="protein sequence ID" value="KIN01062.1"/>
    <property type="molecule type" value="Genomic_DNA"/>
</dbReference>
<gene>
    <name evidence="6" type="ORF">OIDMADRAFT_103745</name>
</gene>
<dbReference type="AlphaFoldDB" id="A0A0C3HFI1"/>
<dbReference type="Proteomes" id="UP000054321">
    <property type="component" value="Unassembled WGS sequence"/>
</dbReference>
<dbReference type="InParanoid" id="A0A0C3HFI1"/>
<sequence length="351" mass="38642">MAATRRAAGSNRGVSGSLTSPSKMGFAITLEISLLPIPIKLCLCNTCRRLSGTCGTSYAGTVQLSDLQSLNLATYKASDGIEHRFCSTCGAQALIQASKSGSWHVATGLWNRTEGITTFEGCESVTDTLDGGASFWLDSTDDAPLEKASSRPKNDGREQRLRASCDCGGVKFYLTRPNSDSFKARSPFSDLIVPFHTGASSENPQNDPWWLRDGNTKYMAGTCMCTSCRVASGFEIQTWAFVPKSNIIQEDGSEMDYGMGTLRRYVSKEDVWREFCGVCGATVFWHCGWRPSIVDVSIGLLDPAEGARVEAWLEWWTDRVSFEELAVNRSLVRRLEEGLRRWGKAKEILDS</sequence>
<dbReference type="GO" id="GO:0016846">
    <property type="term" value="F:carbon-sulfur lyase activity"/>
    <property type="evidence" value="ECO:0007669"/>
    <property type="project" value="InterPro"/>
</dbReference>
<evidence type="ECO:0000256" key="1">
    <source>
        <dbReference type="ARBA" id="ARBA00005495"/>
    </source>
</evidence>
<evidence type="ECO:0000256" key="2">
    <source>
        <dbReference type="ARBA" id="ARBA00022723"/>
    </source>
</evidence>
<keyword evidence="3" id="KW-0862">Zinc</keyword>
<evidence type="ECO:0000256" key="4">
    <source>
        <dbReference type="ARBA" id="ARBA00023239"/>
    </source>
</evidence>
<organism evidence="6 7">
    <name type="scientific">Oidiodendron maius (strain Zn)</name>
    <dbReference type="NCBI Taxonomy" id="913774"/>
    <lineage>
        <taxon>Eukaryota</taxon>
        <taxon>Fungi</taxon>
        <taxon>Dikarya</taxon>
        <taxon>Ascomycota</taxon>
        <taxon>Pezizomycotina</taxon>
        <taxon>Leotiomycetes</taxon>
        <taxon>Leotiomycetes incertae sedis</taxon>
        <taxon>Myxotrichaceae</taxon>
        <taxon>Oidiodendron</taxon>
    </lineage>
</organism>
<dbReference type="OrthoDB" id="5422068at2759"/>
<dbReference type="PANTHER" id="PTHR33337">
    <property type="entry name" value="GFA DOMAIN-CONTAINING PROTEIN"/>
    <property type="match status" value="1"/>
</dbReference>
<dbReference type="Pfam" id="PF04828">
    <property type="entry name" value="GFA"/>
    <property type="match status" value="2"/>
</dbReference>
<reference evidence="7" key="2">
    <citation type="submission" date="2015-01" db="EMBL/GenBank/DDBJ databases">
        <title>Evolutionary Origins and Diversification of the Mycorrhizal Mutualists.</title>
        <authorList>
            <consortium name="DOE Joint Genome Institute"/>
            <consortium name="Mycorrhizal Genomics Consortium"/>
            <person name="Kohler A."/>
            <person name="Kuo A."/>
            <person name="Nagy L.G."/>
            <person name="Floudas D."/>
            <person name="Copeland A."/>
            <person name="Barry K.W."/>
            <person name="Cichocki N."/>
            <person name="Veneault-Fourrey C."/>
            <person name="LaButti K."/>
            <person name="Lindquist E.A."/>
            <person name="Lipzen A."/>
            <person name="Lundell T."/>
            <person name="Morin E."/>
            <person name="Murat C."/>
            <person name="Riley R."/>
            <person name="Ohm R."/>
            <person name="Sun H."/>
            <person name="Tunlid A."/>
            <person name="Henrissat B."/>
            <person name="Grigoriev I.V."/>
            <person name="Hibbett D.S."/>
            <person name="Martin F."/>
        </authorList>
    </citation>
    <scope>NUCLEOTIDE SEQUENCE [LARGE SCALE GENOMIC DNA]</scope>
    <source>
        <strain evidence="7">Zn</strain>
    </source>
</reference>
<comment type="similarity">
    <text evidence="1">Belongs to the Gfa family.</text>
</comment>
<evidence type="ECO:0000313" key="6">
    <source>
        <dbReference type="EMBL" id="KIN01062.1"/>
    </source>
</evidence>
<dbReference type="SUPFAM" id="SSF51316">
    <property type="entry name" value="Mss4-like"/>
    <property type="match status" value="2"/>
</dbReference>
<dbReference type="PANTHER" id="PTHR33337:SF40">
    <property type="entry name" value="CENP-V_GFA DOMAIN-CONTAINING PROTEIN-RELATED"/>
    <property type="match status" value="1"/>
</dbReference>
<name>A0A0C3HFI1_OIDMZ</name>
<dbReference type="InterPro" id="IPR006913">
    <property type="entry name" value="CENP-V/GFA"/>
</dbReference>
<dbReference type="PROSITE" id="PS51891">
    <property type="entry name" value="CENP_V_GFA"/>
    <property type="match status" value="1"/>
</dbReference>
<evidence type="ECO:0000313" key="7">
    <source>
        <dbReference type="Proteomes" id="UP000054321"/>
    </source>
</evidence>
<protein>
    <recommendedName>
        <fullName evidence="5">CENP-V/GFA domain-containing protein</fullName>
    </recommendedName>
</protein>
<dbReference type="GO" id="GO:0046872">
    <property type="term" value="F:metal ion binding"/>
    <property type="evidence" value="ECO:0007669"/>
    <property type="project" value="UniProtKB-KW"/>
</dbReference>
<evidence type="ECO:0000259" key="5">
    <source>
        <dbReference type="PROSITE" id="PS51891"/>
    </source>
</evidence>
<keyword evidence="7" id="KW-1185">Reference proteome</keyword>
<dbReference type="Gene3D" id="3.90.1590.10">
    <property type="entry name" value="glutathione-dependent formaldehyde- activating enzyme (gfa)"/>
    <property type="match status" value="2"/>
</dbReference>
<dbReference type="STRING" id="913774.A0A0C3HFI1"/>
<accession>A0A0C3HFI1</accession>
<feature type="domain" description="CENP-V/GFA" evidence="5">
    <location>
        <begin position="196"/>
        <end position="317"/>
    </location>
</feature>
<keyword evidence="4" id="KW-0456">Lyase</keyword>
<keyword evidence="2" id="KW-0479">Metal-binding</keyword>